<organism evidence="1 2">
    <name type="scientific">Cladonia borealis</name>
    <dbReference type="NCBI Taxonomy" id="184061"/>
    <lineage>
        <taxon>Eukaryota</taxon>
        <taxon>Fungi</taxon>
        <taxon>Dikarya</taxon>
        <taxon>Ascomycota</taxon>
        <taxon>Pezizomycotina</taxon>
        <taxon>Lecanoromycetes</taxon>
        <taxon>OSLEUM clade</taxon>
        <taxon>Lecanoromycetidae</taxon>
        <taxon>Lecanorales</taxon>
        <taxon>Lecanorineae</taxon>
        <taxon>Cladoniaceae</taxon>
        <taxon>Cladonia</taxon>
    </lineage>
</organism>
<reference evidence="1" key="1">
    <citation type="submission" date="2023-03" db="EMBL/GenBank/DDBJ databases">
        <title>Complete genome of Cladonia borealis.</title>
        <authorList>
            <person name="Park H."/>
        </authorList>
    </citation>
    <scope>NUCLEOTIDE SEQUENCE</scope>
    <source>
        <strain evidence="1">ANT050790</strain>
    </source>
</reference>
<gene>
    <name evidence="1" type="ORF">JMJ35_006600</name>
</gene>
<sequence length="267" mass="29786">MTPLEITTASLTVANGVFSLAQNFWKLYGVEDDLKICLRLLGYITQDLQEARKLRNCKFQRLSSTDLKARVERAINDLEIAYNEISGSIEAIRVEKAIKDKISIAKRFVWVFKGKENFLAHQWAITVAHNRVRQEITSMQALPDVPLETMAPPAYEDVVLRSPSQRRALEGKNVAVIETKQLTTSAHTSPRSPRLVADGSIEMLGDVGQPQSILRSPAQLRALQGQSTDIIETKNGMCLVRPLPIYMLIVLTNLDRSTIQSGTTDLA</sequence>
<accession>A0AA39V0F4</accession>
<evidence type="ECO:0000313" key="2">
    <source>
        <dbReference type="Proteomes" id="UP001166286"/>
    </source>
</evidence>
<keyword evidence="2" id="KW-1185">Reference proteome</keyword>
<proteinExistence type="predicted"/>
<comment type="caution">
    <text evidence="1">The sequence shown here is derived from an EMBL/GenBank/DDBJ whole genome shotgun (WGS) entry which is preliminary data.</text>
</comment>
<dbReference type="AlphaFoldDB" id="A0AA39V0F4"/>
<evidence type="ECO:0000313" key="1">
    <source>
        <dbReference type="EMBL" id="KAK0511048.1"/>
    </source>
</evidence>
<name>A0AA39V0F4_9LECA</name>
<dbReference type="EMBL" id="JAFEKC020000014">
    <property type="protein sequence ID" value="KAK0511048.1"/>
    <property type="molecule type" value="Genomic_DNA"/>
</dbReference>
<protein>
    <submittedName>
        <fullName evidence="1">Uncharacterized protein</fullName>
    </submittedName>
</protein>
<dbReference type="Proteomes" id="UP001166286">
    <property type="component" value="Unassembled WGS sequence"/>
</dbReference>